<comment type="caution">
    <text evidence="2">The sequence shown here is derived from an EMBL/GenBank/DDBJ whole genome shotgun (WGS) entry which is preliminary data.</text>
</comment>
<dbReference type="Proteomes" id="UP001356427">
    <property type="component" value="Unassembled WGS sequence"/>
</dbReference>
<feature type="compositionally biased region" description="Basic and acidic residues" evidence="1">
    <location>
        <begin position="58"/>
        <end position="68"/>
    </location>
</feature>
<keyword evidence="3" id="KW-1185">Reference proteome</keyword>
<evidence type="ECO:0000313" key="3">
    <source>
        <dbReference type="Proteomes" id="UP001356427"/>
    </source>
</evidence>
<reference evidence="2 3" key="1">
    <citation type="submission" date="2021-04" db="EMBL/GenBank/DDBJ databases">
        <authorList>
            <person name="De Guttry C."/>
            <person name="Zahm M."/>
            <person name="Klopp C."/>
            <person name="Cabau C."/>
            <person name="Louis A."/>
            <person name="Berthelot C."/>
            <person name="Parey E."/>
            <person name="Roest Crollius H."/>
            <person name="Montfort J."/>
            <person name="Robinson-Rechavi M."/>
            <person name="Bucao C."/>
            <person name="Bouchez O."/>
            <person name="Gislard M."/>
            <person name="Lluch J."/>
            <person name="Milhes M."/>
            <person name="Lampietro C."/>
            <person name="Lopez Roques C."/>
            <person name="Donnadieu C."/>
            <person name="Braasch I."/>
            <person name="Desvignes T."/>
            <person name="Postlethwait J."/>
            <person name="Bobe J."/>
            <person name="Wedekind C."/>
            <person name="Guiguen Y."/>
        </authorList>
    </citation>
    <scope>NUCLEOTIDE SEQUENCE [LARGE SCALE GENOMIC DNA]</scope>
    <source>
        <strain evidence="2">Cs_M1</strain>
        <tissue evidence="2">Blood</tissue>
    </source>
</reference>
<accession>A0AAN8QJU8</accession>
<name>A0AAN8QJU8_9TELE</name>
<feature type="region of interest" description="Disordered" evidence="1">
    <location>
        <begin position="1"/>
        <end position="76"/>
    </location>
</feature>
<sequence>MGNENSAVEAQAPAESIDQNREEKVYNSTTDNGVVCTEPPAAHIDQGVHPLQDVPGRTTEEEEKRRGDEDEDLEFPHDFLPSTDLSLELHWGTSLGIMELPAHSDFNSVSLPTLLPGWCHPPPWISGIPTMLTQFPQTSFTPACCHNHGGVLHPSYPLSPPTLLLERELRNAFQEATVDSIISADQHEESQDSNNTQRGNETKESADKVLCLKQSLSLKSEDKGGRSTEPVLDPRSHCQSQTQDSGSNTEGSTETEDRDCLKQSQERKLDPEEETLGPVLRELQQSSATVNPSVSTTPEPEPEQKLKFLRVKLYAP</sequence>
<feature type="compositionally biased region" description="Polar residues" evidence="1">
    <location>
        <begin position="237"/>
        <end position="252"/>
    </location>
</feature>
<protein>
    <submittedName>
        <fullName evidence="2">Uncharacterized protein</fullName>
    </submittedName>
</protein>
<proteinExistence type="predicted"/>
<feature type="compositionally biased region" description="Basic and acidic residues" evidence="1">
    <location>
        <begin position="219"/>
        <end position="236"/>
    </location>
</feature>
<gene>
    <name evidence="2" type="ORF">J4Q44_G00274540</name>
</gene>
<feature type="region of interest" description="Disordered" evidence="1">
    <location>
        <begin position="183"/>
        <end position="316"/>
    </location>
</feature>
<feature type="compositionally biased region" description="Basic and acidic residues" evidence="1">
    <location>
        <begin position="258"/>
        <end position="270"/>
    </location>
</feature>
<organism evidence="2 3">
    <name type="scientific">Coregonus suidteri</name>
    <dbReference type="NCBI Taxonomy" id="861788"/>
    <lineage>
        <taxon>Eukaryota</taxon>
        <taxon>Metazoa</taxon>
        <taxon>Chordata</taxon>
        <taxon>Craniata</taxon>
        <taxon>Vertebrata</taxon>
        <taxon>Euteleostomi</taxon>
        <taxon>Actinopterygii</taxon>
        <taxon>Neopterygii</taxon>
        <taxon>Teleostei</taxon>
        <taxon>Protacanthopterygii</taxon>
        <taxon>Salmoniformes</taxon>
        <taxon>Salmonidae</taxon>
        <taxon>Coregoninae</taxon>
        <taxon>Coregonus</taxon>
    </lineage>
</organism>
<evidence type="ECO:0000313" key="2">
    <source>
        <dbReference type="EMBL" id="KAK6301401.1"/>
    </source>
</evidence>
<dbReference type="EMBL" id="JAGTTL010000026">
    <property type="protein sequence ID" value="KAK6301401.1"/>
    <property type="molecule type" value="Genomic_DNA"/>
</dbReference>
<dbReference type="AlphaFoldDB" id="A0AAN8QJU8"/>
<evidence type="ECO:0000256" key="1">
    <source>
        <dbReference type="SAM" id="MobiDB-lite"/>
    </source>
</evidence>
<feature type="compositionally biased region" description="Polar residues" evidence="1">
    <location>
        <begin position="283"/>
        <end position="297"/>
    </location>
</feature>